<evidence type="ECO:0000313" key="11">
    <source>
        <dbReference type="Proteomes" id="UP000664034"/>
    </source>
</evidence>
<dbReference type="RefSeq" id="WP_207365767.1">
    <property type="nucleotide sequence ID" value="NZ_JAFMYV010000008.1"/>
</dbReference>
<keyword evidence="11" id="KW-1185">Reference proteome</keyword>
<organism evidence="10 11">
    <name type="scientific">Fibrella rubiginis</name>
    <dbReference type="NCBI Taxonomy" id="2817060"/>
    <lineage>
        <taxon>Bacteria</taxon>
        <taxon>Pseudomonadati</taxon>
        <taxon>Bacteroidota</taxon>
        <taxon>Cytophagia</taxon>
        <taxon>Cytophagales</taxon>
        <taxon>Spirosomataceae</taxon>
        <taxon>Fibrella</taxon>
    </lineage>
</organism>
<accession>A0A939GKR8</accession>
<evidence type="ECO:0000256" key="3">
    <source>
        <dbReference type="ARBA" id="ARBA00022679"/>
    </source>
</evidence>
<evidence type="ECO:0000256" key="7">
    <source>
        <dbReference type="ARBA" id="ARBA00023136"/>
    </source>
</evidence>
<evidence type="ECO:0000256" key="1">
    <source>
        <dbReference type="ARBA" id="ARBA00004653"/>
    </source>
</evidence>
<dbReference type="EMBL" id="JAFMYV010000008">
    <property type="protein sequence ID" value="MBO0938237.1"/>
    <property type="molecule type" value="Genomic_DNA"/>
</dbReference>
<keyword evidence="5 9" id="KW-1133">Transmembrane helix</keyword>
<comment type="subcellular location">
    <subcellularLocation>
        <location evidence="1">Golgi apparatus membrane</location>
        <topology evidence="1">Multi-pass membrane protein</topology>
    </subcellularLocation>
</comment>
<dbReference type="FunFam" id="3.90.550.10:FF:000057">
    <property type="entry name" value="Glycosyltransferase-like protein, family 2"/>
    <property type="match status" value="1"/>
</dbReference>
<dbReference type="PANTHER" id="PTHR32044">
    <property type="entry name" value="GLUCOMANNAN 4-BETA-MANNOSYLTRANSFERASE 9"/>
    <property type="match status" value="1"/>
</dbReference>
<dbReference type="CDD" id="cd06437">
    <property type="entry name" value="CESA_CaSu_A2"/>
    <property type="match status" value="1"/>
</dbReference>
<keyword evidence="2" id="KW-0328">Glycosyltransferase</keyword>
<evidence type="ECO:0000313" key="10">
    <source>
        <dbReference type="EMBL" id="MBO0938237.1"/>
    </source>
</evidence>
<dbReference type="InterPro" id="IPR029044">
    <property type="entry name" value="Nucleotide-diphossugar_trans"/>
</dbReference>
<evidence type="ECO:0000256" key="8">
    <source>
        <dbReference type="ARBA" id="ARBA00023316"/>
    </source>
</evidence>
<keyword evidence="4 9" id="KW-0812">Transmembrane</keyword>
<evidence type="ECO:0000256" key="6">
    <source>
        <dbReference type="ARBA" id="ARBA00023034"/>
    </source>
</evidence>
<keyword evidence="7 9" id="KW-0472">Membrane</keyword>
<proteinExistence type="predicted"/>
<dbReference type="PANTHER" id="PTHR32044:SF80">
    <property type="entry name" value="XYLOGLUCAN GLYCOSYLTRANSFERASE 2-RELATED"/>
    <property type="match status" value="1"/>
</dbReference>
<feature type="transmembrane region" description="Helical" evidence="9">
    <location>
        <begin position="6"/>
        <end position="31"/>
    </location>
</feature>
<feature type="transmembrane region" description="Helical" evidence="9">
    <location>
        <begin position="347"/>
        <end position="369"/>
    </location>
</feature>
<gene>
    <name evidence="10" type="ORF">J2I47_16920</name>
</gene>
<feature type="transmembrane region" description="Helical" evidence="9">
    <location>
        <begin position="471"/>
        <end position="490"/>
    </location>
</feature>
<keyword evidence="8" id="KW-0961">Cell wall biogenesis/degradation</keyword>
<sequence length="517" mass="58448">MEWITLFVYSATLLLLLTYNLGQLSLIVIYLRAEHKRRAKTVVPGSAEWYSLPPVTVQLPIYNERYVVERLIDAIAALHYPVDKLEIQVLDDSTDDSVELSARKVAEYQAQGLNINLIRRPERVGFKAGALAYGLDRSMGEFVAIFDADFVPDPDFLLKTVPQFADPGIGIVQTRWTHLNEDYSLLTQLQAFGLNAHFFIEQGGRNAADLFMNFNGTAGVWRKQAIYDAGGWSSDTLTEDLDLSYRAQLKGWKFIYREDIGSPAELPVAMAALKSQQYRWMKGAAECARKIMLNVLRAPGVPVVNKLHAFFHLFSSSTFLLVFLLAILSVPVLYIRNSHPEWATAYYLINFFQYNLIILLLFYGIPFWLSSRERASGLAGWRFIWYFPAYSSLMMGLSLHNTIAVIEGYIGRKTPFVRTPKFNVANGSDSWRANVYVAQGLPWLTLLEGAMMLYFIGGIALGIYLNDYRMLFFHCMLTAGFGMVFVYSLLHTVRQSAVRRPTTGTFDADRRAAGAVA</sequence>
<reference evidence="10" key="1">
    <citation type="submission" date="2021-03" db="EMBL/GenBank/DDBJ databases">
        <title>Fibrella sp. HMF5335 genome sequencing and assembly.</title>
        <authorList>
            <person name="Kang H."/>
            <person name="Kim H."/>
            <person name="Bae S."/>
            <person name="Joh K."/>
        </authorList>
    </citation>
    <scope>NUCLEOTIDE SEQUENCE</scope>
    <source>
        <strain evidence="10">HMF5335</strain>
    </source>
</reference>
<evidence type="ECO:0000256" key="2">
    <source>
        <dbReference type="ARBA" id="ARBA00022676"/>
    </source>
</evidence>
<dbReference type="Proteomes" id="UP000664034">
    <property type="component" value="Unassembled WGS sequence"/>
</dbReference>
<dbReference type="SUPFAM" id="SSF53448">
    <property type="entry name" value="Nucleotide-diphospho-sugar transferases"/>
    <property type="match status" value="1"/>
</dbReference>
<dbReference type="GO" id="GO:0016757">
    <property type="term" value="F:glycosyltransferase activity"/>
    <property type="evidence" value="ECO:0007669"/>
    <property type="project" value="UniProtKB-KW"/>
</dbReference>
<dbReference type="Pfam" id="PF13641">
    <property type="entry name" value="Glyco_tranf_2_3"/>
    <property type="match status" value="1"/>
</dbReference>
<dbReference type="AlphaFoldDB" id="A0A939GKR8"/>
<dbReference type="Gene3D" id="3.90.550.10">
    <property type="entry name" value="Spore Coat Polysaccharide Biosynthesis Protein SpsA, Chain A"/>
    <property type="match status" value="1"/>
</dbReference>
<feature type="transmembrane region" description="Helical" evidence="9">
    <location>
        <begin position="317"/>
        <end position="335"/>
    </location>
</feature>
<name>A0A939GKR8_9BACT</name>
<feature type="transmembrane region" description="Helical" evidence="9">
    <location>
        <begin position="389"/>
        <end position="410"/>
    </location>
</feature>
<protein>
    <submittedName>
        <fullName evidence="10">Glycosyltransferase family 2 protein</fullName>
    </submittedName>
</protein>
<keyword evidence="6" id="KW-0333">Golgi apparatus</keyword>
<keyword evidence="3" id="KW-0808">Transferase</keyword>
<comment type="caution">
    <text evidence="10">The sequence shown here is derived from an EMBL/GenBank/DDBJ whole genome shotgun (WGS) entry which is preliminary data.</text>
</comment>
<evidence type="ECO:0000256" key="4">
    <source>
        <dbReference type="ARBA" id="ARBA00022692"/>
    </source>
</evidence>
<dbReference type="GO" id="GO:0071555">
    <property type="term" value="P:cell wall organization"/>
    <property type="evidence" value="ECO:0007669"/>
    <property type="project" value="UniProtKB-KW"/>
</dbReference>
<evidence type="ECO:0000256" key="5">
    <source>
        <dbReference type="ARBA" id="ARBA00022989"/>
    </source>
</evidence>
<evidence type="ECO:0000256" key="9">
    <source>
        <dbReference type="SAM" id="Phobius"/>
    </source>
</evidence>
<feature type="transmembrane region" description="Helical" evidence="9">
    <location>
        <begin position="441"/>
        <end position="465"/>
    </location>
</feature>